<organism evidence="2 5">
    <name type="scientific">Cuniculiplasma divulgatum</name>
    <dbReference type="NCBI Taxonomy" id="1673428"/>
    <lineage>
        <taxon>Archaea</taxon>
        <taxon>Methanobacteriati</taxon>
        <taxon>Thermoplasmatota</taxon>
        <taxon>Thermoplasmata</taxon>
        <taxon>Thermoplasmatales</taxon>
        <taxon>Cuniculiplasmataceae</taxon>
        <taxon>Cuniculiplasma</taxon>
    </lineage>
</organism>
<dbReference type="Gene3D" id="3.90.550.10">
    <property type="entry name" value="Spore Coat Polysaccharide Biosynthesis Protein SpsA, Chain A"/>
    <property type="match status" value="1"/>
</dbReference>
<dbReference type="OrthoDB" id="46222at2157"/>
<dbReference type="GeneID" id="41588262"/>
<dbReference type="EMBL" id="LT719092">
    <property type="protein sequence ID" value="SJK84837.1"/>
    <property type="molecule type" value="Genomic_DNA"/>
</dbReference>
<dbReference type="Proteomes" id="UP000195607">
    <property type="component" value="Chromosome I"/>
</dbReference>
<evidence type="ECO:0000259" key="1">
    <source>
        <dbReference type="Pfam" id="PF00535"/>
    </source>
</evidence>
<feature type="domain" description="Glycosyltransferase 2-like" evidence="1">
    <location>
        <begin position="11"/>
        <end position="103"/>
    </location>
</feature>
<keyword evidence="2" id="KW-0808">Transferase</keyword>
<protein>
    <submittedName>
        <fullName evidence="2">Glycosyltransferase</fullName>
    </submittedName>
</protein>
<proteinExistence type="predicted"/>
<dbReference type="Pfam" id="PF00535">
    <property type="entry name" value="Glycos_transf_2"/>
    <property type="match status" value="1"/>
</dbReference>
<gene>
    <name evidence="3" type="ORF">CPM_1006</name>
    <name evidence="2" type="ORF">CSP5_0992</name>
</gene>
<evidence type="ECO:0000313" key="5">
    <source>
        <dbReference type="Proteomes" id="UP000195607"/>
    </source>
</evidence>
<reference evidence="3" key="3">
    <citation type="submission" date="2016-06" db="EMBL/GenBank/DDBJ databases">
        <authorList>
            <person name="Olsen C.W."/>
            <person name="Carey S."/>
            <person name="Hinshaw L."/>
            <person name="Karasin A.I."/>
        </authorList>
    </citation>
    <scope>NUCLEOTIDE SEQUENCE [LARGE SCALE GENOMIC DNA]</scope>
    <source>
        <strain evidence="3">PM4</strain>
    </source>
</reference>
<accession>A0A1N5UJ68</accession>
<evidence type="ECO:0000313" key="4">
    <source>
        <dbReference type="Proteomes" id="UP000187822"/>
    </source>
</evidence>
<dbReference type="AlphaFoldDB" id="A0A1N5UJ68"/>
<name>A0A1N5UJ68_9ARCH</name>
<dbReference type="Proteomes" id="UP000187822">
    <property type="component" value="Chromosome I"/>
</dbReference>
<dbReference type="InterPro" id="IPR001173">
    <property type="entry name" value="Glyco_trans_2-like"/>
</dbReference>
<dbReference type="CDD" id="cd00761">
    <property type="entry name" value="Glyco_tranf_GTA_type"/>
    <property type="match status" value="1"/>
</dbReference>
<dbReference type="KEGG" id="cdiv:CPM_1006"/>
<dbReference type="InterPro" id="IPR029044">
    <property type="entry name" value="Nucleotide-diphossugar_trans"/>
</dbReference>
<evidence type="ECO:0000313" key="2">
    <source>
        <dbReference type="EMBL" id="SIM60751.1"/>
    </source>
</evidence>
<dbReference type="SUPFAM" id="SSF53448">
    <property type="entry name" value="Nucleotide-diphospho-sugar transferases"/>
    <property type="match status" value="1"/>
</dbReference>
<keyword evidence="4" id="KW-1185">Reference proteome</keyword>
<reference evidence="2 5" key="1">
    <citation type="submission" date="2016-04" db="EMBL/GenBank/DDBJ databases">
        <authorList>
            <person name="Evans L.H."/>
            <person name="Alamgir A."/>
            <person name="Owens N."/>
            <person name="Weber N.D."/>
            <person name="Virtaneva K."/>
            <person name="Barbian K."/>
            <person name="Babar A."/>
            <person name="Rosenke K."/>
        </authorList>
    </citation>
    <scope>NUCLEOTIDE SEQUENCE [LARGE SCALE GENOMIC DNA]</scope>
    <source>
        <strain evidence="2">S5</strain>
        <strain evidence="5">S5(T) (JCM 30642 \VKM B-2941)</strain>
    </source>
</reference>
<reference evidence="4" key="2">
    <citation type="submission" date="2016-06" db="EMBL/GenBank/DDBJ databases">
        <authorList>
            <person name="Toshchakov V.S."/>
        </authorList>
    </citation>
    <scope>NUCLEOTIDE SEQUENCE [LARGE SCALE GENOMIC DNA]</scope>
    <source>
        <strain>PM4 (JCM 30641</strain>
        <strain evidence="4">\VKM B-2940)</strain>
    </source>
</reference>
<dbReference type="EMBL" id="LT671858">
    <property type="protein sequence ID" value="SIM60751.1"/>
    <property type="molecule type" value="Genomic_DNA"/>
</dbReference>
<dbReference type="RefSeq" id="WP_077076254.1">
    <property type="nucleotide sequence ID" value="NZ_LT671858.1"/>
</dbReference>
<sequence>MISIELISKGEQSLIEVLESIKNQSYRDYEIICANSSNNINIKKMLLEYNCKVIDLPTNSLALFARYIAHKCANGDRSLLLDSTRPLRNNALELLYKNYYNHDMVILREDSLGKGFWVNQAKMLRYISELQLSRLNKESLAFLLPRFYSSKLLSEAFNAIIKNSGKLFDQISYGEHHIIFDECKKLSDKLEVTSEILLSHYEDSSLKKIIRKYYWYGKSQRTLRGLSGSAASKLSTHHRRNVKFSMRLKTIPINSARSIPFILGYIFGRDKDK</sequence>
<evidence type="ECO:0000313" key="3">
    <source>
        <dbReference type="EMBL" id="SJK84837.1"/>
    </source>
</evidence>
<dbReference type="GO" id="GO:0016740">
    <property type="term" value="F:transferase activity"/>
    <property type="evidence" value="ECO:0007669"/>
    <property type="project" value="UniProtKB-KW"/>
</dbReference>